<sequence length="461" mass="50860">MGYGQQQYHQSAPSTESPATAYVNPSFGAQAQFGGQGQQHTDPNALVQAMSFMATPAGQQSMAAFANHMASVGNAAPQHAQSPPLRYAQPAPRYSPTQHAGQKRKLNDRNNNTQPQAQPRVPQQSTKPPRAKAAVPPPVPSFGFSLPTPSVVRPSTVSKGKGKVDTKKRKLNLGLTEHPLPEESSEDEDMDEEAKYSAKLKGGGFAFEHEGEQISIQTAAEVAAWVKDRKRHFPTQKRVMEKAQEAEMKRKNELEFLRKLHGRAPRPEPSPRKERPVRVRNESIQYKEKRDEDGRRQEELAALRKKLHQSMLEKQSKATAVDLGLGYDSETTSDEESSVLSESSVVSSSEESEEESDSESEESDEAPEQTSSKAGPPPIKVPPPAPPRAAPPQPTPGNRKICPNWEQHGRCSYSNKCKYAHPPKEEKRVGLYDMLVEQELVKADQLALNAIKYLGQHGFLG</sequence>
<dbReference type="PANTHER" id="PTHR13309">
    <property type="entry name" value="NUCLEAR FRAGILE X MENTAL RETARDATION PROTEIN INTERACTING PROTEIN 1"/>
    <property type="match status" value="1"/>
</dbReference>
<name>A0A9W8YA42_9PLEO</name>
<feature type="compositionally biased region" description="Pro residues" evidence="5">
    <location>
        <begin position="375"/>
        <end position="395"/>
    </location>
</feature>
<dbReference type="InterPro" id="IPR039136">
    <property type="entry name" value="NUFIP1-like"/>
</dbReference>
<feature type="zinc finger region" description="C3H1-type" evidence="4">
    <location>
        <begin position="396"/>
        <end position="424"/>
    </location>
</feature>
<evidence type="ECO:0000256" key="4">
    <source>
        <dbReference type="PROSITE-ProRule" id="PRU00723"/>
    </source>
</evidence>
<dbReference type="Pfam" id="PF00642">
    <property type="entry name" value="zf-CCCH"/>
    <property type="match status" value="1"/>
</dbReference>
<feature type="compositionally biased region" description="Acidic residues" evidence="5">
    <location>
        <begin position="183"/>
        <end position="192"/>
    </location>
</feature>
<feature type="region of interest" description="Disordered" evidence="5">
    <location>
        <begin position="1"/>
        <end position="44"/>
    </location>
</feature>
<dbReference type="InterPro" id="IPR019496">
    <property type="entry name" value="NUFIP1_cons_dom"/>
</dbReference>
<dbReference type="SUPFAM" id="SSF90229">
    <property type="entry name" value="CCCH zinc finger"/>
    <property type="match status" value="1"/>
</dbReference>
<dbReference type="AlphaFoldDB" id="A0A9W8YA42"/>
<dbReference type="GO" id="GO:0005634">
    <property type="term" value="C:nucleus"/>
    <property type="evidence" value="ECO:0007669"/>
    <property type="project" value="TreeGrafter"/>
</dbReference>
<accession>A0A9W8YA42</accession>
<feature type="region of interest" description="Disordered" evidence="5">
    <location>
        <begin position="244"/>
        <end position="297"/>
    </location>
</feature>
<dbReference type="GO" id="GO:0003723">
    <property type="term" value="F:RNA binding"/>
    <property type="evidence" value="ECO:0007669"/>
    <property type="project" value="InterPro"/>
</dbReference>
<keyword evidence="3 4" id="KW-0862">Zinc</keyword>
<evidence type="ECO:0000256" key="3">
    <source>
        <dbReference type="ARBA" id="ARBA00022833"/>
    </source>
</evidence>
<dbReference type="InterPro" id="IPR036855">
    <property type="entry name" value="Znf_CCCH_sf"/>
</dbReference>
<evidence type="ECO:0000259" key="6">
    <source>
        <dbReference type="PROSITE" id="PS50103"/>
    </source>
</evidence>
<dbReference type="GO" id="GO:0000492">
    <property type="term" value="P:box C/D snoRNP assembly"/>
    <property type="evidence" value="ECO:0007669"/>
    <property type="project" value="TreeGrafter"/>
</dbReference>
<evidence type="ECO:0000313" key="8">
    <source>
        <dbReference type="Proteomes" id="UP001140560"/>
    </source>
</evidence>
<reference evidence="7" key="1">
    <citation type="submission" date="2022-10" db="EMBL/GenBank/DDBJ databases">
        <title>Tapping the CABI collections for fungal endophytes: first genome assemblies for Collariella, Neodidymelliopsis, Ascochyta clinopodiicola, Didymella pomorum, Didymosphaeria variabile, Neocosmospora piperis and Neocucurbitaria cava.</title>
        <authorList>
            <person name="Hill R."/>
        </authorList>
    </citation>
    <scope>NUCLEOTIDE SEQUENCE</scope>
    <source>
        <strain evidence="7">IMI 356814</strain>
    </source>
</reference>
<feature type="region of interest" description="Disordered" evidence="5">
    <location>
        <begin position="74"/>
        <end position="196"/>
    </location>
</feature>
<protein>
    <recommendedName>
        <fullName evidence="6">C3H1-type domain-containing protein</fullName>
    </recommendedName>
</protein>
<dbReference type="Pfam" id="PF10453">
    <property type="entry name" value="NUFIP1"/>
    <property type="match status" value="1"/>
</dbReference>
<dbReference type="EMBL" id="JAPEUY010000006">
    <property type="protein sequence ID" value="KAJ4372017.1"/>
    <property type="molecule type" value="Genomic_DNA"/>
</dbReference>
<keyword evidence="8" id="KW-1185">Reference proteome</keyword>
<dbReference type="Gene3D" id="4.10.1000.10">
    <property type="entry name" value="Zinc finger, CCCH-type"/>
    <property type="match status" value="1"/>
</dbReference>
<evidence type="ECO:0000256" key="2">
    <source>
        <dbReference type="ARBA" id="ARBA00022771"/>
    </source>
</evidence>
<dbReference type="GO" id="GO:0008270">
    <property type="term" value="F:zinc ion binding"/>
    <property type="evidence" value="ECO:0007669"/>
    <property type="project" value="UniProtKB-KW"/>
</dbReference>
<dbReference type="SMART" id="SM00356">
    <property type="entry name" value="ZnF_C3H1"/>
    <property type="match status" value="1"/>
</dbReference>
<dbReference type="Proteomes" id="UP001140560">
    <property type="component" value="Unassembled WGS sequence"/>
</dbReference>
<feature type="region of interest" description="Disordered" evidence="5">
    <location>
        <begin position="311"/>
        <end position="404"/>
    </location>
</feature>
<proteinExistence type="predicted"/>
<feature type="compositionally biased region" description="Basic and acidic residues" evidence="5">
    <location>
        <begin position="265"/>
        <end position="297"/>
    </location>
</feature>
<feature type="compositionally biased region" description="Polar residues" evidence="5">
    <location>
        <begin position="1"/>
        <end position="18"/>
    </location>
</feature>
<feature type="compositionally biased region" description="Low complexity" evidence="5">
    <location>
        <begin position="338"/>
        <end position="349"/>
    </location>
</feature>
<evidence type="ECO:0000256" key="1">
    <source>
        <dbReference type="ARBA" id="ARBA00022723"/>
    </source>
</evidence>
<dbReference type="OrthoDB" id="273070at2759"/>
<feature type="compositionally biased region" description="Basic and acidic residues" evidence="5">
    <location>
        <begin position="244"/>
        <end position="258"/>
    </location>
</feature>
<feature type="compositionally biased region" description="Acidic residues" evidence="5">
    <location>
        <begin position="350"/>
        <end position="367"/>
    </location>
</feature>
<dbReference type="InterPro" id="IPR000571">
    <property type="entry name" value="Znf_CCCH"/>
</dbReference>
<organism evidence="7 8">
    <name type="scientific">Neocucurbitaria cava</name>
    <dbReference type="NCBI Taxonomy" id="798079"/>
    <lineage>
        <taxon>Eukaryota</taxon>
        <taxon>Fungi</taxon>
        <taxon>Dikarya</taxon>
        <taxon>Ascomycota</taxon>
        <taxon>Pezizomycotina</taxon>
        <taxon>Dothideomycetes</taxon>
        <taxon>Pleosporomycetidae</taxon>
        <taxon>Pleosporales</taxon>
        <taxon>Pleosporineae</taxon>
        <taxon>Cucurbitariaceae</taxon>
        <taxon>Neocucurbitaria</taxon>
    </lineage>
</organism>
<dbReference type="PROSITE" id="PS50103">
    <property type="entry name" value="ZF_C3H1"/>
    <property type="match status" value="1"/>
</dbReference>
<gene>
    <name evidence="7" type="ORF">N0V83_003790</name>
</gene>
<keyword evidence="2 4" id="KW-0863">Zinc-finger</keyword>
<feature type="domain" description="C3H1-type" evidence="6">
    <location>
        <begin position="396"/>
        <end position="424"/>
    </location>
</feature>
<evidence type="ECO:0000313" key="7">
    <source>
        <dbReference type="EMBL" id="KAJ4372017.1"/>
    </source>
</evidence>
<evidence type="ECO:0000256" key="5">
    <source>
        <dbReference type="SAM" id="MobiDB-lite"/>
    </source>
</evidence>
<dbReference type="PANTHER" id="PTHR13309:SF0">
    <property type="entry name" value="FMR1-INTERACTING PROTEIN NUFIP1"/>
    <property type="match status" value="1"/>
</dbReference>
<feature type="compositionally biased region" description="Polar residues" evidence="5">
    <location>
        <begin position="109"/>
        <end position="126"/>
    </location>
</feature>
<keyword evidence="1 4" id="KW-0479">Metal-binding</keyword>
<comment type="caution">
    <text evidence="7">The sequence shown here is derived from an EMBL/GenBank/DDBJ whole genome shotgun (WGS) entry which is preliminary data.</text>
</comment>